<reference evidence="1" key="1">
    <citation type="submission" date="2015-01" db="EMBL/GenBank/DDBJ databases">
        <title>The Genome Sequence of Cryptococcus gattii CA1280.</title>
        <authorList>
            <consortium name="The Broad Institute Genomics Platform"/>
            <person name="Cuomo C."/>
            <person name="Litvintseva A."/>
            <person name="Chen Y."/>
            <person name="Heitman J."/>
            <person name="Sun S."/>
            <person name="Springer D."/>
            <person name="Dromer F."/>
            <person name="Young S."/>
            <person name="Zeng Q."/>
            <person name="Gargeya S."/>
            <person name="Abouelleil A."/>
            <person name="Alvarado L."/>
            <person name="Chapman S.B."/>
            <person name="Gainer-Dewar J."/>
            <person name="Goldberg J."/>
            <person name="Griggs A."/>
            <person name="Gujja S."/>
            <person name="Hansen M."/>
            <person name="Howarth C."/>
            <person name="Imamovic A."/>
            <person name="Larimer J."/>
            <person name="Murphy C."/>
            <person name="Naylor J."/>
            <person name="Pearson M."/>
            <person name="Priest M."/>
            <person name="Roberts A."/>
            <person name="Saif S."/>
            <person name="Shea T."/>
            <person name="Sykes S."/>
            <person name="Wortman J."/>
            <person name="Nusbaum C."/>
            <person name="Birren B."/>
        </authorList>
    </citation>
    <scope>NUCLEOTIDE SEQUENCE [LARGE SCALE GENOMIC DNA]</scope>
    <source>
        <strain evidence="1">CA1280</strain>
    </source>
</reference>
<dbReference type="AlphaFoldDB" id="A0A0D0UJY1"/>
<accession>A0A0D0UJY1</accession>
<dbReference type="OrthoDB" id="2572934at2759"/>
<evidence type="ECO:0000313" key="1">
    <source>
        <dbReference type="EMBL" id="KIR48468.1"/>
    </source>
</evidence>
<protein>
    <submittedName>
        <fullName evidence="1">Uncharacterized protein</fullName>
    </submittedName>
</protein>
<dbReference type="HOGENOM" id="CLU_2831125_0_0_1"/>
<name>A0A0D0UJY1_CRYGA</name>
<proteinExistence type="predicted"/>
<dbReference type="EMBL" id="KN847977">
    <property type="protein sequence ID" value="KIR48468.1"/>
    <property type="molecule type" value="Genomic_DNA"/>
</dbReference>
<organism evidence="1">
    <name type="scientific">Cryptococcus bacillisporus CA1280</name>
    <dbReference type="NCBI Taxonomy" id="1296109"/>
    <lineage>
        <taxon>Eukaryota</taxon>
        <taxon>Fungi</taxon>
        <taxon>Dikarya</taxon>
        <taxon>Basidiomycota</taxon>
        <taxon>Agaricomycotina</taxon>
        <taxon>Tremellomycetes</taxon>
        <taxon>Tremellales</taxon>
        <taxon>Cryptococcaceae</taxon>
        <taxon>Cryptococcus</taxon>
        <taxon>Cryptococcus gattii species complex</taxon>
    </lineage>
</organism>
<sequence length="66" mass="7493">MLMPSKTETNRTRVEEAGFADLVRLVDFMQKLDGSPFLIYTTDTPDSSLAKDQYYTGPRANEYLLA</sequence>
<gene>
    <name evidence="1" type="ORF">I312_02314</name>
</gene>